<reference evidence="9" key="1">
    <citation type="submission" date="2013-04" db="EMBL/GenBank/DDBJ databases">
        <title>The Genome Sequence of Fonticula alba ATCC 38817.</title>
        <authorList>
            <consortium name="The Broad Institute Genomics Platform"/>
            <person name="Russ C."/>
            <person name="Cuomo C."/>
            <person name="Burger G."/>
            <person name="Gray M.W."/>
            <person name="Holland P.W.H."/>
            <person name="King N."/>
            <person name="Lang F.B.F."/>
            <person name="Roger A.J."/>
            <person name="Ruiz-Trillo I."/>
            <person name="Brown M."/>
            <person name="Walker B."/>
            <person name="Young S."/>
            <person name="Zeng Q."/>
            <person name="Gargeya S."/>
            <person name="Fitzgerald M."/>
            <person name="Haas B."/>
            <person name="Abouelleil A."/>
            <person name="Allen A.W."/>
            <person name="Alvarado L."/>
            <person name="Arachchi H.M."/>
            <person name="Berlin A.M."/>
            <person name="Chapman S.B."/>
            <person name="Gainer-Dewar J."/>
            <person name="Goldberg J."/>
            <person name="Griggs A."/>
            <person name="Gujja S."/>
            <person name="Hansen M."/>
            <person name="Howarth C."/>
            <person name="Imamovic A."/>
            <person name="Ireland A."/>
            <person name="Larimer J."/>
            <person name="McCowan C."/>
            <person name="Murphy C."/>
            <person name="Pearson M."/>
            <person name="Poon T.W."/>
            <person name="Priest M."/>
            <person name="Roberts A."/>
            <person name="Saif S."/>
            <person name="Shea T."/>
            <person name="Sisk P."/>
            <person name="Sykes S."/>
            <person name="Wortman J."/>
            <person name="Nusbaum C."/>
            <person name="Birren B."/>
        </authorList>
    </citation>
    <scope>NUCLEOTIDE SEQUENCE [LARGE SCALE GENOMIC DNA]</scope>
    <source>
        <strain evidence="9">ATCC 38817</strain>
    </source>
</reference>
<dbReference type="eggNOG" id="KOG2769">
    <property type="taxonomic scope" value="Eukaryota"/>
</dbReference>
<dbReference type="GO" id="GO:0046540">
    <property type="term" value="C:U4/U6 x U5 tri-snRNP complex"/>
    <property type="evidence" value="ECO:0007669"/>
    <property type="project" value="InterPro"/>
</dbReference>
<feature type="coiled-coil region" evidence="5">
    <location>
        <begin position="215"/>
        <end position="249"/>
    </location>
</feature>
<accession>A0A058Z3M1</accession>
<keyword evidence="2" id="KW-0507">mRNA processing</keyword>
<dbReference type="STRING" id="691883.A0A058Z3M1"/>
<protein>
    <submittedName>
        <fullName evidence="9">Uncharacterized protein</fullName>
    </submittedName>
</protein>
<keyword evidence="3" id="KW-0508">mRNA splicing</keyword>
<dbReference type="OMA" id="CVMHPRF"/>
<evidence type="ECO:0000259" key="7">
    <source>
        <dbReference type="Pfam" id="PF06544"/>
    </source>
</evidence>
<dbReference type="EMBL" id="KB932210">
    <property type="protein sequence ID" value="KCV68117.1"/>
    <property type="molecule type" value="Genomic_DNA"/>
</dbReference>
<evidence type="ECO:0000256" key="6">
    <source>
        <dbReference type="SAM" id="MobiDB-lite"/>
    </source>
</evidence>
<evidence type="ECO:0000313" key="9">
    <source>
        <dbReference type="EMBL" id="KCV68117.1"/>
    </source>
</evidence>
<dbReference type="CDD" id="cd24162">
    <property type="entry name" value="Prp3_C"/>
    <property type="match status" value="1"/>
</dbReference>
<evidence type="ECO:0000256" key="3">
    <source>
        <dbReference type="ARBA" id="ARBA00023187"/>
    </source>
</evidence>
<evidence type="ECO:0000259" key="8">
    <source>
        <dbReference type="Pfam" id="PF08572"/>
    </source>
</evidence>
<feature type="region of interest" description="Disordered" evidence="6">
    <location>
        <begin position="80"/>
        <end position="118"/>
    </location>
</feature>
<feature type="region of interest" description="Disordered" evidence="6">
    <location>
        <begin position="166"/>
        <end position="187"/>
    </location>
</feature>
<comment type="subcellular location">
    <subcellularLocation>
        <location evidence="1">Nucleus</location>
    </subcellularLocation>
</comment>
<evidence type="ECO:0000256" key="5">
    <source>
        <dbReference type="SAM" id="Coils"/>
    </source>
</evidence>
<keyword evidence="10" id="KW-1185">Reference proteome</keyword>
<evidence type="ECO:0000256" key="1">
    <source>
        <dbReference type="ARBA" id="ARBA00004123"/>
    </source>
</evidence>
<dbReference type="PANTHER" id="PTHR14212:SF0">
    <property type="entry name" value="U4_U6 SMALL NUCLEAR RIBONUCLEOPROTEIN PRP3"/>
    <property type="match status" value="1"/>
</dbReference>
<feature type="compositionally biased region" description="Low complexity" evidence="6">
    <location>
        <begin position="166"/>
        <end position="185"/>
    </location>
</feature>
<feature type="compositionally biased region" description="Low complexity" evidence="6">
    <location>
        <begin position="107"/>
        <end position="118"/>
    </location>
</feature>
<dbReference type="Pfam" id="PF06544">
    <property type="entry name" value="Prp3_C"/>
    <property type="match status" value="1"/>
</dbReference>
<dbReference type="Proteomes" id="UP000030693">
    <property type="component" value="Unassembled WGS sequence"/>
</dbReference>
<dbReference type="InterPro" id="IPR013881">
    <property type="entry name" value="Pre-mRNA_splic_Prp3_dom"/>
</dbReference>
<feature type="domain" description="Small nuclear ribonucleoprotein Prp3 C-terminal" evidence="7">
    <location>
        <begin position="423"/>
        <end position="557"/>
    </location>
</feature>
<name>A0A058Z3M1_FONAL</name>
<sequence>MSLSLSPAEVDALRPWLDSTIEELFLLPNPELADVVVTSLAEGTRFSQLRSRLLSVVKDELGANKFLNLIQAKVESLARSRKRPLEGAAESPAKRAHQAPAEPSPVPTTASTPSAAASADAARAKLDALLAGGNPALQKALAFEIPQPKAQAPAAQAFVAAAPPAANAASRPTAATTSAKTAPAKEPVNPYLAPATAASRFSRRHRNLTFFEPGAIVDQAEAQRKQARLDELKRKVEESLNKAAIKENLDLSDTFEDPYCGDPPIVEWWDAQFVTSYAGVDAGEAGLDYTAVSHLVQHPVPPEAPMPILPPPTKELFLTKRELKKQRRMRKLELEKEKQIKIRAGLMAPPPPKLKISNMVRALGMEALLDPTKAEMMVKEQRDLRQEIHQKANAERKLTQAEKRSKVQSKLEQDRAKGIRVLVFRITDLTDGGHRFKVDANARQLMLSGLALLCSPNNLVIVEGGSKAANHYKKLMLNRIKWNERSAPAADAASTAEAKPAIVAATEASEPNECHLVWEGLVSAPVFDSFRFKAFKDEKAAQDFLRSLDLGHYWDSAKNFTGEITI</sequence>
<feature type="coiled-coil region" evidence="5">
    <location>
        <begin position="377"/>
        <end position="411"/>
    </location>
</feature>
<dbReference type="AlphaFoldDB" id="A0A058Z3M1"/>
<dbReference type="InterPro" id="IPR010541">
    <property type="entry name" value="Prp3_C"/>
</dbReference>
<keyword evidence="5" id="KW-0175">Coiled coil</keyword>
<dbReference type="RefSeq" id="XP_009497491.1">
    <property type="nucleotide sequence ID" value="XM_009499216.1"/>
</dbReference>
<evidence type="ECO:0000313" key="10">
    <source>
        <dbReference type="Proteomes" id="UP000030693"/>
    </source>
</evidence>
<evidence type="ECO:0000256" key="4">
    <source>
        <dbReference type="ARBA" id="ARBA00023242"/>
    </source>
</evidence>
<organism evidence="9">
    <name type="scientific">Fonticula alba</name>
    <name type="common">Slime mold</name>
    <dbReference type="NCBI Taxonomy" id="691883"/>
    <lineage>
        <taxon>Eukaryota</taxon>
        <taxon>Rotosphaerida</taxon>
        <taxon>Fonticulaceae</taxon>
        <taxon>Fonticula</taxon>
    </lineage>
</organism>
<keyword evidence="4" id="KW-0539">Nucleus</keyword>
<dbReference type="GeneID" id="20530098"/>
<dbReference type="PANTHER" id="PTHR14212">
    <property type="entry name" value="U4/U6-ASSOCIATED RNA SPLICING FACTOR-RELATED"/>
    <property type="match status" value="1"/>
</dbReference>
<dbReference type="OrthoDB" id="10264544at2759"/>
<dbReference type="GO" id="GO:0000398">
    <property type="term" value="P:mRNA splicing, via spliceosome"/>
    <property type="evidence" value="ECO:0007669"/>
    <property type="project" value="InterPro"/>
</dbReference>
<feature type="domain" description="Pre-mRNA-splicing factor 3" evidence="8">
    <location>
        <begin position="189"/>
        <end position="399"/>
    </location>
</feature>
<gene>
    <name evidence="9" type="ORF">H696_05373</name>
</gene>
<dbReference type="Pfam" id="PF08572">
    <property type="entry name" value="PRP3"/>
    <property type="match status" value="1"/>
</dbReference>
<evidence type="ECO:0000256" key="2">
    <source>
        <dbReference type="ARBA" id="ARBA00022664"/>
    </source>
</evidence>
<proteinExistence type="predicted"/>
<dbReference type="InterPro" id="IPR027104">
    <property type="entry name" value="Prp3"/>
</dbReference>